<organism evidence="2">
    <name type="scientific">Acidithiobacillus sulfuriphilus</name>
    <dbReference type="NCBI Taxonomy" id="1867749"/>
    <lineage>
        <taxon>Bacteria</taxon>
        <taxon>Pseudomonadati</taxon>
        <taxon>Pseudomonadota</taxon>
        <taxon>Acidithiobacillia</taxon>
        <taxon>Acidithiobacillales</taxon>
        <taxon>Acidithiobacillaceae</taxon>
        <taxon>Acidithiobacillus</taxon>
    </lineage>
</organism>
<comment type="caution">
    <text evidence="2">The sequence shown here is derived from an EMBL/GenBank/DDBJ whole genome shotgun (WGS) entry which is preliminary data.</text>
</comment>
<dbReference type="InterPro" id="IPR007172">
    <property type="entry name" value="DUF374"/>
</dbReference>
<proteinExistence type="predicted"/>
<sequence>MRLEGKRLRLLARLAAGILQFTAWTMRWRVEGEAPVRRLMAQGQPILLAFWHGRLAMIPYAYRRIGGRRIQILISEHRDGEFIAAAMAHWGYGAVRGSTRRGAVKGARGMLRAARAGSDLAITPDGPRGPGEAVQEGVVELARLSGLPIVPVTFAARPAWRFSSWDGFVQPFPGARGVILWDEPLWVAREADAAAVEQVRQQLEARMRAQSVRADALMERK</sequence>
<accession>A0A3M8RNN0</accession>
<reference evidence="2" key="1">
    <citation type="submission" date="2018-10" db="EMBL/GenBank/DDBJ databases">
        <title>Acidithiobacillus sulfuriphilus sp. nov.: an extremely acidophilic sulfur-oxidizing chemolithotroph isolated from a neutral pH environment.</title>
        <authorList>
            <person name="Falagan C."/>
            <person name="Moya-Beltran A."/>
            <person name="Quatrini R."/>
            <person name="Johnson D.B."/>
        </authorList>
    </citation>
    <scope>NUCLEOTIDE SEQUENCE [LARGE SCALE GENOMIC DNA]</scope>
    <source>
        <strain evidence="2">CJ-2</strain>
    </source>
</reference>
<evidence type="ECO:0000313" key="2">
    <source>
        <dbReference type="EMBL" id="RNF69726.1"/>
    </source>
</evidence>
<name>A0A3M8RNN0_9PROT</name>
<dbReference type="EMBL" id="RIZI01000109">
    <property type="protein sequence ID" value="RNF69726.1"/>
    <property type="molecule type" value="Genomic_DNA"/>
</dbReference>
<dbReference type="AlphaFoldDB" id="A0A3M8RNN0"/>
<evidence type="ECO:0000259" key="1">
    <source>
        <dbReference type="Pfam" id="PF04028"/>
    </source>
</evidence>
<feature type="domain" description="DUF374" evidence="1">
    <location>
        <begin position="67"/>
        <end position="130"/>
    </location>
</feature>
<dbReference type="RefSeq" id="WP_123101790.1">
    <property type="nucleotide sequence ID" value="NZ_CP127527.1"/>
</dbReference>
<dbReference type="Pfam" id="PF04028">
    <property type="entry name" value="DUF374"/>
    <property type="match status" value="1"/>
</dbReference>
<dbReference type="CDD" id="cd07983">
    <property type="entry name" value="LPLAT_DUF374-like"/>
    <property type="match status" value="1"/>
</dbReference>
<gene>
    <name evidence="2" type="ORF">EC580_02205</name>
</gene>
<dbReference type="OrthoDB" id="9810508at2"/>
<protein>
    <submittedName>
        <fullName evidence="2">DUF374 domain-containing protein</fullName>
    </submittedName>
</protein>